<organism evidence="1 2">
    <name type="scientific">Gracilibacillus boraciitolerans JCM 21714</name>
    <dbReference type="NCBI Taxonomy" id="1298598"/>
    <lineage>
        <taxon>Bacteria</taxon>
        <taxon>Bacillati</taxon>
        <taxon>Bacillota</taxon>
        <taxon>Bacilli</taxon>
        <taxon>Bacillales</taxon>
        <taxon>Bacillaceae</taxon>
        <taxon>Gracilibacillus</taxon>
    </lineage>
</organism>
<dbReference type="STRING" id="1298598.JCM21714_1015"/>
<accession>W4VFR8</accession>
<sequence>MAERAYSLAQIKTSQITREIDVLFQDIYRFNEIGKQQSTVQFLLREEVTNEDAREILSLFDFYKKVTSQVSTYLI</sequence>
<evidence type="ECO:0000313" key="1">
    <source>
        <dbReference type="EMBL" id="GAE92037.1"/>
    </source>
</evidence>
<name>W4VFR8_9BACI</name>
<comment type="caution">
    <text evidence="1">The sequence shown here is derived from an EMBL/GenBank/DDBJ whole genome shotgun (WGS) entry which is preliminary data.</text>
</comment>
<evidence type="ECO:0000313" key="2">
    <source>
        <dbReference type="Proteomes" id="UP000019102"/>
    </source>
</evidence>
<reference evidence="1 2" key="1">
    <citation type="journal article" date="2014" name="Genome Announc.">
        <title>Draft Genome Sequence of the Boron-Tolerant and Moderately Halotolerant Bacterium Gracilibacillus boraciitolerans JCM 21714T.</title>
        <authorList>
            <person name="Ahmed I."/>
            <person name="Oshima K."/>
            <person name="Suda W."/>
            <person name="Kitamura K."/>
            <person name="Iida T."/>
            <person name="Ohmori Y."/>
            <person name="Fujiwara T."/>
            <person name="Hattori M."/>
            <person name="Ohkuma M."/>
        </authorList>
    </citation>
    <scope>NUCLEOTIDE SEQUENCE [LARGE SCALE GENOMIC DNA]</scope>
    <source>
        <strain evidence="1 2">JCM 21714</strain>
    </source>
</reference>
<dbReference type="AlphaFoldDB" id="W4VFR8"/>
<keyword evidence="2" id="KW-1185">Reference proteome</keyword>
<protein>
    <submittedName>
        <fullName evidence="1">Uncharacterized protein</fullName>
    </submittedName>
</protein>
<dbReference type="EMBL" id="BAVS01000002">
    <property type="protein sequence ID" value="GAE92037.1"/>
    <property type="molecule type" value="Genomic_DNA"/>
</dbReference>
<gene>
    <name evidence="1" type="ORF">JCM21714_1015</name>
</gene>
<dbReference type="Proteomes" id="UP000019102">
    <property type="component" value="Unassembled WGS sequence"/>
</dbReference>
<proteinExistence type="predicted"/>